<evidence type="ECO:0000256" key="5">
    <source>
        <dbReference type="ARBA" id="ARBA00022691"/>
    </source>
</evidence>
<evidence type="ECO:0000256" key="2">
    <source>
        <dbReference type="ARBA" id="ARBA00022573"/>
    </source>
</evidence>
<evidence type="ECO:0000313" key="7">
    <source>
        <dbReference type="EMBL" id="NOU61122.1"/>
    </source>
</evidence>
<dbReference type="PIRSF" id="PIRSF036428">
    <property type="entry name" value="CobL"/>
    <property type="match status" value="1"/>
</dbReference>
<keyword evidence="4" id="KW-0808">Transferase</keyword>
<dbReference type="PANTHER" id="PTHR43182">
    <property type="entry name" value="COBALT-PRECORRIN-6B C(15)-METHYLTRANSFERASE (DECARBOXYLATING)"/>
    <property type="match status" value="1"/>
</dbReference>
<evidence type="ECO:0000256" key="1">
    <source>
        <dbReference type="ARBA" id="ARBA00004953"/>
    </source>
</evidence>
<dbReference type="Gene3D" id="3.40.50.150">
    <property type="entry name" value="Vaccinia Virus protein VP39"/>
    <property type="match status" value="1"/>
</dbReference>
<evidence type="ECO:0000259" key="6">
    <source>
        <dbReference type="Pfam" id="PF00590"/>
    </source>
</evidence>
<keyword evidence="8" id="KW-1185">Reference proteome</keyword>
<protein>
    <submittedName>
        <fullName evidence="7">Precorrin-6y C5,15-methyltransferase (Decarboxylating) subunit CbiE</fullName>
    </submittedName>
</protein>
<accession>A0ABX1WYC9</accession>
<dbReference type="InterPro" id="IPR035996">
    <property type="entry name" value="4pyrrol_Methylase_sf"/>
</dbReference>
<dbReference type="SUPFAM" id="SSF53335">
    <property type="entry name" value="S-adenosyl-L-methionine-dependent methyltransferases"/>
    <property type="match status" value="1"/>
</dbReference>
<dbReference type="RefSeq" id="WP_171596390.1">
    <property type="nucleotide sequence ID" value="NZ_RZNH01000028.1"/>
</dbReference>
<name>A0ABX1WYC9_9BACT</name>
<dbReference type="InterPro" id="IPR014008">
    <property type="entry name" value="Cbl_synth_MTase_CbiT"/>
</dbReference>
<sequence>MKIRIIGISDLKPDFKSKELALIQAGKYFAGGNRHRELVSEFLPKESHWHDIVVPLSGLYDAIQQSKSDWIVFASGDPLFYGIGITLQREFPGAEIEILPDFNSLQLLAHRFKLPYGEFQTVTLTGRSFDRFDQALISGTERMGILTDRKNTPKSIAERMLQYGYSNYKMYYGECLGGEREKTCELSLEDAVLFDFNHPNCFYLEKIDDAIPKKGIPECDFEPLNGRPKMITKMPIRLATLSLMELQSKKVFWDVGACTGSVSIEARLNHPHLKVKSFEIRDESKGIIERNSKKFQAPGIDIFIGDYLQADKTEIEKPDAVFLGGYGGKMDEVLDDIHQQLLNGGIIAFNSVSEKSKNGFTNWCIRNHYKKTQEMLVSVDEFNPITILVAQKGERK</sequence>
<proteinExistence type="predicted"/>
<evidence type="ECO:0000256" key="3">
    <source>
        <dbReference type="ARBA" id="ARBA00022603"/>
    </source>
</evidence>
<reference evidence="7 8" key="1">
    <citation type="submission" date="2018-12" db="EMBL/GenBank/DDBJ databases">
        <title>Marinifilum JC070 sp. nov., a marine bacterium isolated from Yongle Blue Hole in the South China Sea.</title>
        <authorList>
            <person name="Fu T."/>
        </authorList>
    </citation>
    <scope>NUCLEOTIDE SEQUENCE [LARGE SCALE GENOMIC DNA]</scope>
    <source>
        <strain evidence="7 8">JC070</strain>
    </source>
</reference>
<keyword evidence="2" id="KW-0169">Cobalamin biosynthesis</keyword>
<gene>
    <name evidence="7" type="primary">cbiE</name>
    <name evidence="7" type="ORF">ELS83_14990</name>
</gene>
<keyword evidence="3" id="KW-0489">Methyltransferase</keyword>
<dbReference type="CDD" id="cd02440">
    <property type="entry name" value="AdoMet_MTases"/>
    <property type="match status" value="1"/>
</dbReference>
<dbReference type="InterPro" id="IPR014777">
    <property type="entry name" value="4pyrrole_Mease_sub1"/>
</dbReference>
<comment type="pathway">
    <text evidence="1">Cofactor biosynthesis; adenosylcobalamin biosynthesis.</text>
</comment>
<comment type="caution">
    <text evidence="7">The sequence shown here is derived from an EMBL/GenBank/DDBJ whole genome shotgun (WGS) entry which is preliminary data.</text>
</comment>
<dbReference type="NCBIfam" id="TIGR02467">
    <property type="entry name" value="CbiE"/>
    <property type="match status" value="1"/>
</dbReference>
<dbReference type="InterPro" id="IPR029063">
    <property type="entry name" value="SAM-dependent_MTases_sf"/>
</dbReference>
<dbReference type="InterPro" id="IPR050714">
    <property type="entry name" value="Cobalamin_biosynth_MTase"/>
</dbReference>
<dbReference type="InterPro" id="IPR012818">
    <property type="entry name" value="CbiE"/>
</dbReference>
<dbReference type="InterPro" id="IPR000878">
    <property type="entry name" value="4pyrrol_Mease"/>
</dbReference>
<dbReference type="EMBL" id="RZNH01000028">
    <property type="protein sequence ID" value="NOU61122.1"/>
    <property type="molecule type" value="Genomic_DNA"/>
</dbReference>
<dbReference type="Pfam" id="PF00590">
    <property type="entry name" value="TP_methylase"/>
    <property type="match status" value="1"/>
</dbReference>
<dbReference type="Proteomes" id="UP000732105">
    <property type="component" value="Unassembled WGS sequence"/>
</dbReference>
<dbReference type="InterPro" id="IPR006365">
    <property type="entry name" value="Cbl_synth_CobL"/>
</dbReference>
<dbReference type="PANTHER" id="PTHR43182:SF1">
    <property type="entry name" value="COBALT-PRECORRIN-7 C(5)-METHYLTRANSFERASE"/>
    <property type="match status" value="1"/>
</dbReference>
<organism evidence="7 8">
    <name type="scientific">Marinifilum caeruleilacunae</name>
    <dbReference type="NCBI Taxonomy" id="2499076"/>
    <lineage>
        <taxon>Bacteria</taxon>
        <taxon>Pseudomonadati</taxon>
        <taxon>Bacteroidota</taxon>
        <taxon>Bacteroidia</taxon>
        <taxon>Marinilabiliales</taxon>
        <taxon>Marinifilaceae</taxon>
    </lineage>
</organism>
<dbReference type="Gene3D" id="3.40.1010.10">
    <property type="entry name" value="Cobalt-precorrin-4 Transmethylase, Domain 1"/>
    <property type="match status" value="1"/>
</dbReference>
<dbReference type="CDD" id="cd11644">
    <property type="entry name" value="Precorrin-6Y-MT"/>
    <property type="match status" value="1"/>
</dbReference>
<feature type="domain" description="Tetrapyrrole methylase" evidence="6">
    <location>
        <begin position="67"/>
        <end position="190"/>
    </location>
</feature>
<dbReference type="NCBIfam" id="TIGR02469">
    <property type="entry name" value="CbiT"/>
    <property type="match status" value="1"/>
</dbReference>
<dbReference type="SUPFAM" id="SSF53790">
    <property type="entry name" value="Tetrapyrrole methylase"/>
    <property type="match status" value="1"/>
</dbReference>
<keyword evidence="5" id="KW-0949">S-adenosyl-L-methionine</keyword>
<evidence type="ECO:0000313" key="8">
    <source>
        <dbReference type="Proteomes" id="UP000732105"/>
    </source>
</evidence>
<evidence type="ECO:0000256" key="4">
    <source>
        <dbReference type="ARBA" id="ARBA00022679"/>
    </source>
</evidence>